<dbReference type="OrthoDB" id="9776116at2"/>
<gene>
    <name evidence="2" type="ORF">MAMC_00482</name>
</gene>
<dbReference type="PANTHER" id="PTHR33608">
    <property type="entry name" value="BLL2464 PROTEIN"/>
    <property type="match status" value="1"/>
</dbReference>
<keyword evidence="3" id="KW-1185">Reference proteome</keyword>
<comment type="caution">
    <text evidence="2">The sequence shown here is derived from an EMBL/GenBank/DDBJ whole genome shotgun (WGS) entry which is preliminary data.</text>
</comment>
<dbReference type="InterPro" id="IPR002881">
    <property type="entry name" value="DUF58"/>
</dbReference>
<dbReference type="Pfam" id="PF01882">
    <property type="entry name" value="DUF58"/>
    <property type="match status" value="1"/>
</dbReference>
<dbReference type="Proteomes" id="UP000381693">
    <property type="component" value="Unassembled WGS sequence"/>
</dbReference>
<proteinExistence type="predicted"/>
<organism evidence="2 3">
    <name type="scientific">Methylacidimicrobium cyclopophantes</name>
    <dbReference type="NCBI Taxonomy" id="1041766"/>
    <lineage>
        <taxon>Bacteria</taxon>
        <taxon>Pseudomonadati</taxon>
        <taxon>Verrucomicrobiota</taxon>
        <taxon>Methylacidimicrobium</taxon>
    </lineage>
</organism>
<name>A0A5E6MBU2_9BACT</name>
<sequence length="293" mass="32963">MSQIPFGFFPRRRLFSAVSGGWPANPAPGGAEFEAFREARAGEDVRWIDWLGSRRSGEKLVRLAEEARAPGLLWMVVGHGGESFRLGELVISLVKLLSEEIVYSDPESRIGLVAMLGSKPLREPMHSGSAWRERILTKLEHALRREEVFGGELFPLREAGRPWLPSASTVVLLVPISRLFLDDDFAHSLSRLRAPGREVILFALAGRWELRLPSVPSSWTFRDSSGSSLRVPLGSRRFRERFASHASARLRELSGRLASLGFRRTLEWEVVQEGDSLSEQIRKMAALRRRILA</sequence>
<dbReference type="AlphaFoldDB" id="A0A5E6MBU2"/>
<dbReference type="EMBL" id="CABFUZ020000082">
    <property type="protein sequence ID" value="VVM05250.1"/>
    <property type="molecule type" value="Genomic_DNA"/>
</dbReference>
<dbReference type="PANTHER" id="PTHR33608:SF6">
    <property type="entry name" value="BLL2464 PROTEIN"/>
    <property type="match status" value="1"/>
</dbReference>
<evidence type="ECO:0000313" key="3">
    <source>
        <dbReference type="Proteomes" id="UP000381693"/>
    </source>
</evidence>
<dbReference type="RefSeq" id="WP_142524584.1">
    <property type="nucleotide sequence ID" value="NZ_CABFUZ020000082.1"/>
</dbReference>
<protein>
    <recommendedName>
        <fullName evidence="1">DUF58 domain-containing protein</fullName>
    </recommendedName>
</protein>
<reference evidence="2" key="1">
    <citation type="submission" date="2019-09" db="EMBL/GenBank/DDBJ databases">
        <authorList>
            <person name="Cremers G."/>
        </authorList>
    </citation>
    <scope>NUCLEOTIDE SEQUENCE [LARGE SCALE GENOMIC DNA]</scope>
    <source>
        <strain evidence="2">3B</strain>
    </source>
</reference>
<accession>A0A5E6MBU2</accession>
<evidence type="ECO:0000259" key="1">
    <source>
        <dbReference type="Pfam" id="PF01882"/>
    </source>
</evidence>
<feature type="domain" description="DUF58" evidence="1">
    <location>
        <begin position="37"/>
        <end position="248"/>
    </location>
</feature>
<evidence type="ECO:0000313" key="2">
    <source>
        <dbReference type="EMBL" id="VVM05250.1"/>
    </source>
</evidence>